<proteinExistence type="predicted"/>
<reference evidence="1 2" key="1">
    <citation type="journal article" date="2019" name="Int. J. Syst. Evol. Microbiol.">
        <title>The Global Catalogue of Microorganisms (GCM) 10K type strain sequencing project: providing services to taxonomists for standard genome sequencing and annotation.</title>
        <authorList>
            <consortium name="The Broad Institute Genomics Platform"/>
            <consortium name="The Broad Institute Genome Sequencing Center for Infectious Disease"/>
            <person name="Wu L."/>
            <person name="Ma J."/>
        </authorList>
    </citation>
    <scope>NUCLEOTIDE SEQUENCE [LARGE SCALE GENOMIC DNA]</scope>
    <source>
        <strain evidence="1 2">YIM 94188</strain>
    </source>
</reference>
<sequence length="145" mass="15830">MAVAKWTSLALPVAAPYDFRRSVEYLDRFAPASDGTAGHREAVVTGGFAPEPFVAHLHADECGLVRARVEWVEEPGDGNAVAERLDSFLSFSDDPSPLYDAAASDPAFARAVADLRGYHHVRFPTPFEAACWAAISRRTPTALRW</sequence>
<organism evidence="1 2">
    <name type="scientific">Halopelagius fulvigenes</name>
    <dbReference type="NCBI Taxonomy" id="1198324"/>
    <lineage>
        <taxon>Archaea</taxon>
        <taxon>Methanobacteriati</taxon>
        <taxon>Methanobacteriota</taxon>
        <taxon>Stenosarchaea group</taxon>
        <taxon>Halobacteria</taxon>
        <taxon>Halobacteriales</taxon>
        <taxon>Haloferacaceae</taxon>
    </lineage>
</organism>
<name>A0ABD5U172_9EURY</name>
<dbReference type="AlphaFoldDB" id="A0ABD5U172"/>
<dbReference type="EMBL" id="JBHSXH010000015">
    <property type="protein sequence ID" value="MFC6826552.1"/>
    <property type="molecule type" value="Genomic_DNA"/>
</dbReference>
<keyword evidence="2" id="KW-1185">Reference proteome</keyword>
<dbReference type="Proteomes" id="UP001596408">
    <property type="component" value="Unassembled WGS sequence"/>
</dbReference>
<feature type="non-terminal residue" evidence="1">
    <location>
        <position position="145"/>
    </location>
</feature>
<evidence type="ECO:0000313" key="1">
    <source>
        <dbReference type="EMBL" id="MFC6826552.1"/>
    </source>
</evidence>
<protein>
    <submittedName>
        <fullName evidence="1">DNA-3-methyladenine glycosylase 2 family protein</fullName>
    </submittedName>
</protein>
<evidence type="ECO:0000313" key="2">
    <source>
        <dbReference type="Proteomes" id="UP001596408"/>
    </source>
</evidence>
<gene>
    <name evidence="1" type="ORF">ACFQEV_16340</name>
</gene>
<comment type="caution">
    <text evidence="1">The sequence shown here is derived from an EMBL/GenBank/DDBJ whole genome shotgun (WGS) entry which is preliminary data.</text>
</comment>
<accession>A0ABD5U172</accession>